<name>A0ABD5Z995_9EURY</name>
<dbReference type="InterPro" id="IPR032816">
    <property type="entry name" value="VTT_dom"/>
</dbReference>
<feature type="transmembrane region" description="Helical" evidence="6">
    <location>
        <begin position="149"/>
        <end position="174"/>
    </location>
</feature>
<dbReference type="EMBL" id="JBHTAR010000011">
    <property type="protein sequence ID" value="MFC7201733.1"/>
    <property type="molecule type" value="Genomic_DNA"/>
</dbReference>
<evidence type="ECO:0000259" key="7">
    <source>
        <dbReference type="Pfam" id="PF09335"/>
    </source>
</evidence>
<dbReference type="GO" id="GO:0005886">
    <property type="term" value="C:plasma membrane"/>
    <property type="evidence" value="ECO:0007669"/>
    <property type="project" value="UniProtKB-SubCell"/>
</dbReference>
<evidence type="ECO:0000313" key="8">
    <source>
        <dbReference type="EMBL" id="MFC7201733.1"/>
    </source>
</evidence>
<keyword evidence="5 6" id="KW-0472">Membrane</keyword>
<evidence type="ECO:0000313" key="9">
    <source>
        <dbReference type="Proteomes" id="UP001596447"/>
    </source>
</evidence>
<dbReference type="PANTHER" id="PTHR12677:SF59">
    <property type="entry name" value="GOLGI APPARATUS MEMBRANE PROTEIN TVP38-RELATED"/>
    <property type="match status" value="1"/>
</dbReference>
<proteinExistence type="predicted"/>
<protein>
    <submittedName>
        <fullName evidence="8">TVP38/TMEM64 family protein</fullName>
    </submittedName>
</protein>
<organism evidence="8 9">
    <name type="scientific">Halospeciosus flavus</name>
    <dbReference type="NCBI Taxonomy" id="3032283"/>
    <lineage>
        <taxon>Archaea</taxon>
        <taxon>Methanobacteriati</taxon>
        <taxon>Methanobacteriota</taxon>
        <taxon>Stenosarchaea group</taxon>
        <taxon>Halobacteria</taxon>
        <taxon>Halobacteriales</taxon>
        <taxon>Halobacteriaceae</taxon>
        <taxon>Halospeciosus</taxon>
    </lineage>
</organism>
<feature type="transmembrane region" description="Helical" evidence="6">
    <location>
        <begin position="186"/>
        <end position="205"/>
    </location>
</feature>
<evidence type="ECO:0000256" key="2">
    <source>
        <dbReference type="ARBA" id="ARBA00022475"/>
    </source>
</evidence>
<evidence type="ECO:0000256" key="5">
    <source>
        <dbReference type="ARBA" id="ARBA00023136"/>
    </source>
</evidence>
<feature type="transmembrane region" description="Helical" evidence="6">
    <location>
        <begin position="41"/>
        <end position="66"/>
    </location>
</feature>
<feature type="domain" description="VTT" evidence="7">
    <location>
        <begin position="58"/>
        <end position="172"/>
    </location>
</feature>
<dbReference type="InterPro" id="IPR015414">
    <property type="entry name" value="TMEM64"/>
</dbReference>
<comment type="subcellular location">
    <subcellularLocation>
        <location evidence="1">Cell membrane</location>
        <topology evidence="1">Multi-pass membrane protein</topology>
    </subcellularLocation>
</comment>
<dbReference type="Proteomes" id="UP001596447">
    <property type="component" value="Unassembled WGS sequence"/>
</dbReference>
<accession>A0ABD5Z995</accession>
<reference evidence="8 9" key="1">
    <citation type="journal article" date="2019" name="Int. J. Syst. Evol. Microbiol.">
        <title>The Global Catalogue of Microorganisms (GCM) 10K type strain sequencing project: providing services to taxonomists for standard genome sequencing and annotation.</title>
        <authorList>
            <consortium name="The Broad Institute Genomics Platform"/>
            <consortium name="The Broad Institute Genome Sequencing Center for Infectious Disease"/>
            <person name="Wu L."/>
            <person name="Ma J."/>
        </authorList>
    </citation>
    <scope>NUCLEOTIDE SEQUENCE [LARGE SCALE GENOMIC DNA]</scope>
    <source>
        <strain evidence="8 9">XZGYJ-43</strain>
    </source>
</reference>
<keyword evidence="3 6" id="KW-0812">Transmembrane</keyword>
<evidence type="ECO:0000256" key="6">
    <source>
        <dbReference type="SAM" id="Phobius"/>
    </source>
</evidence>
<evidence type="ECO:0000256" key="4">
    <source>
        <dbReference type="ARBA" id="ARBA00022989"/>
    </source>
</evidence>
<sequence>MSHSRRRLVAGLSLLVLFGVALVLRPERVFPIVRDVLASPWFPVVLVALYLARPFLGWPITILSVLVGFRYGFWVGLPLALFGAVATSLIPYTAARYLDFEGRWLSRLRGGSRRYFQAVGDLRGVVAARLVPTPAEAISGAAGVARVPVWAFVLGTAVGELPWTVAAVLLGSSLDRFVLGAAEVDWRLAVAIAVAGLALLAGPAWKLWQEWRRPATE</sequence>
<comment type="caution">
    <text evidence="8">The sequence shown here is derived from an EMBL/GenBank/DDBJ whole genome shotgun (WGS) entry which is preliminary data.</text>
</comment>
<evidence type="ECO:0000256" key="3">
    <source>
        <dbReference type="ARBA" id="ARBA00022692"/>
    </source>
</evidence>
<dbReference type="AlphaFoldDB" id="A0ABD5Z995"/>
<feature type="transmembrane region" description="Helical" evidence="6">
    <location>
        <begin position="73"/>
        <end position="94"/>
    </location>
</feature>
<dbReference type="PANTHER" id="PTHR12677">
    <property type="entry name" value="GOLGI APPARATUS MEMBRANE PROTEIN TVP38-RELATED"/>
    <property type="match status" value="1"/>
</dbReference>
<evidence type="ECO:0000256" key="1">
    <source>
        <dbReference type="ARBA" id="ARBA00004651"/>
    </source>
</evidence>
<dbReference type="Pfam" id="PF09335">
    <property type="entry name" value="VTT_dom"/>
    <property type="match status" value="1"/>
</dbReference>
<gene>
    <name evidence="8" type="ORF">ACFQJ9_20365</name>
</gene>
<keyword evidence="2" id="KW-1003">Cell membrane</keyword>
<keyword evidence="4 6" id="KW-1133">Transmembrane helix</keyword>
<keyword evidence="9" id="KW-1185">Reference proteome</keyword>
<dbReference type="RefSeq" id="WP_279528468.1">
    <property type="nucleotide sequence ID" value="NZ_CP122312.1"/>
</dbReference>